<dbReference type="GO" id="GO:0016705">
    <property type="term" value="F:oxidoreductase activity, acting on paired donors, with incorporation or reduction of molecular oxygen"/>
    <property type="evidence" value="ECO:0007669"/>
    <property type="project" value="InterPro"/>
</dbReference>
<evidence type="ECO:0000313" key="4">
    <source>
        <dbReference type="Proteomes" id="UP000032869"/>
    </source>
</evidence>
<keyword evidence="1" id="KW-0479">Metal-binding</keyword>
<dbReference type="Gene3D" id="1.10.630.10">
    <property type="entry name" value="Cytochrome P450"/>
    <property type="match status" value="1"/>
</dbReference>
<evidence type="ECO:0000256" key="1">
    <source>
        <dbReference type="RuleBase" id="RU000461"/>
    </source>
</evidence>
<reference evidence="4 5" key="1">
    <citation type="submission" date="2014-08" db="EMBL/GenBank/DDBJ databases">
        <title>Genome sequences of NCPPB Pectobacterium isolates.</title>
        <authorList>
            <person name="Glover R.H."/>
            <person name="Sapp M."/>
            <person name="Elphinstone J."/>
        </authorList>
    </citation>
    <scope>NUCLEOTIDE SEQUENCE [LARGE SCALE GENOMIC DNA]</scope>
    <source>
        <strain evidence="3 4">NCPPB 2793</strain>
        <strain evidence="2 5">NCPPB 2795</strain>
    </source>
</reference>
<sequence length="93" mass="9927">MFMTGLANFDPNVFESPFAFIPGRNKKPLSFGAGVHLCIGMGVAMSVSSKIVQLIVDRSKNFNLSISQLSEGFSALGAEAFIIEAGKNVTVEK</sequence>
<dbReference type="InterPro" id="IPR017972">
    <property type="entry name" value="Cyt_P450_CS"/>
</dbReference>
<protein>
    <recommendedName>
        <fullName evidence="6">Cytochrome P450</fullName>
    </recommendedName>
</protein>
<accession>A0A093RVU4</accession>
<dbReference type="Proteomes" id="UP000032869">
    <property type="component" value="Unassembled WGS sequence"/>
</dbReference>
<dbReference type="eggNOG" id="COG2124">
    <property type="taxonomic scope" value="Bacteria"/>
</dbReference>
<dbReference type="Proteomes" id="UP000032874">
    <property type="component" value="Unassembled WGS sequence"/>
</dbReference>
<dbReference type="STRING" id="55207.KP22_02240"/>
<name>A0A093RVU4_9GAMM</name>
<dbReference type="EMBL" id="JQHM01000001">
    <property type="protein sequence ID" value="KFX06930.1"/>
    <property type="molecule type" value="Genomic_DNA"/>
</dbReference>
<evidence type="ECO:0000313" key="3">
    <source>
        <dbReference type="EMBL" id="KFX21210.1"/>
    </source>
</evidence>
<dbReference type="SUPFAM" id="SSF48264">
    <property type="entry name" value="Cytochrome P450"/>
    <property type="match status" value="1"/>
</dbReference>
<organism evidence="2 5">
    <name type="scientific">Pectobacterium betavasculorum</name>
    <dbReference type="NCBI Taxonomy" id="55207"/>
    <lineage>
        <taxon>Bacteria</taxon>
        <taxon>Pseudomonadati</taxon>
        <taxon>Pseudomonadota</taxon>
        <taxon>Gammaproteobacteria</taxon>
        <taxon>Enterobacterales</taxon>
        <taxon>Pectobacteriaceae</taxon>
        <taxon>Pectobacterium</taxon>
    </lineage>
</organism>
<evidence type="ECO:0008006" key="6">
    <source>
        <dbReference type="Google" id="ProtNLM"/>
    </source>
</evidence>
<gene>
    <name evidence="3" type="ORF">JV35_08495</name>
    <name evidence="2" type="ORF">KP22_02240</name>
</gene>
<comment type="caution">
    <text evidence="2">The sequence shown here is derived from an EMBL/GenBank/DDBJ whole genome shotgun (WGS) entry which is preliminary data.</text>
</comment>
<keyword evidence="1" id="KW-0408">Iron</keyword>
<keyword evidence="1" id="KW-0503">Monooxygenase</keyword>
<evidence type="ECO:0000313" key="5">
    <source>
        <dbReference type="Proteomes" id="UP000032874"/>
    </source>
</evidence>
<dbReference type="AlphaFoldDB" id="A0A093RVU4"/>
<dbReference type="GO" id="GO:0004497">
    <property type="term" value="F:monooxygenase activity"/>
    <property type="evidence" value="ECO:0007669"/>
    <property type="project" value="UniProtKB-KW"/>
</dbReference>
<proteinExistence type="inferred from homology"/>
<dbReference type="GO" id="GO:0020037">
    <property type="term" value="F:heme binding"/>
    <property type="evidence" value="ECO:0007669"/>
    <property type="project" value="InterPro"/>
</dbReference>
<dbReference type="PROSITE" id="PS00086">
    <property type="entry name" value="CYTOCHROME_P450"/>
    <property type="match status" value="1"/>
</dbReference>
<keyword evidence="1" id="KW-0349">Heme</keyword>
<comment type="similarity">
    <text evidence="1">Belongs to the cytochrome P450 family.</text>
</comment>
<dbReference type="Pfam" id="PF00067">
    <property type="entry name" value="p450"/>
    <property type="match status" value="1"/>
</dbReference>
<dbReference type="InterPro" id="IPR001128">
    <property type="entry name" value="Cyt_P450"/>
</dbReference>
<dbReference type="InterPro" id="IPR036396">
    <property type="entry name" value="Cyt_P450_sf"/>
</dbReference>
<evidence type="ECO:0000313" key="2">
    <source>
        <dbReference type="EMBL" id="KFX06930.1"/>
    </source>
</evidence>
<dbReference type="GO" id="GO:0005506">
    <property type="term" value="F:iron ion binding"/>
    <property type="evidence" value="ECO:0007669"/>
    <property type="project" value="InterPro"/>
</dbReference>
<dbReference type="EMBL" id="JQHL01000002">
    <property type="protein sequence ID" value="KFX21210.1"/>
    <property type="molecule type" value="Genomic_DNA"/>
</dbReference>
<keyword evidence="4" id="KW-1185">Reference proteome</keyword>
<keyword evidence="1" id="KW-0560">Oxidoreductase</keyword>